<accession>A0A840L786</accession>
<dbReference type="PANTHER" id="PTHR20974:SF0">
    <property type="entry name" value="UPF0585 PROTEIN CG18661"/>
    <property type="match status" value="1"/>
</dbReference>
<dbReference type="CDD" id="cd02440">
    <property type="entry name" value="AdoMet_MTases"/>
    <property type="match status" value="1"/>
</dbReference>
<dbReference type="GO" id="GO:0032259">
    <property type="term" value="P:methylation"/>
    <property type="evidence" value="ECO:0007669"/>
    <property type="project" value="UniProtKB-KW"/>
</dbReference>
<reference evidence="1 2" key="1">
    <citation type="submission" date="2020-08" db="EMBL/GenBank/DDBJ databases">
        <title>Functional genomics of gut bacteria from endangered species of beetles.</title>
        <authorList>
            <person name="Carlos-Shanley C."/>
        </authorList>
    </citation>
    <scope>NUCLEOTIDE SEQUENCE [LARGE SCALE GENOMIC DNA]</scope>
    <source>
        <strain evidence="1 2">S00239</strain>
    </source>
</reference>
<keyword evidence="1" id="KW-0489">Methyltransferase</keyword>
<evidence type="ECO:0000313" key="1">
    <source>
        <dbReference type="EMBL" id="MBB4843906.1"/>
    </source>
</evidence>
<gene>
    <name evidence="1" type="ORF">HNP55_002429</name>
</gene>
<dbReference type="InterPro" id="IPR010342">
    <property type="entry name" value="DUF938"/>
</dbReference>
<dbReference type="Pfam" id="PF06080">
    <property type="entry name" value="DUF938"/>
    <property type="match status" value="1"/>
</dbReference>
<dbReference type="AlphaFoldDB" id="A0A840L786"/>
<name>A0A840L786_9BURK</name>
<dbReference type="RefSeq" id="WP_184299579.1">
    <property type="nucleotide sequence ID" value="NZ_JACHLP010000004.1"/>
</dbReference>
<keyword evidence="2" id="KW-1185">Reference proteome</keyword>
<dbReference type="InterPro" id="IPR029063">
    <property type="entry name" value="SAM-dependent_MTases_sf"/>
</dbReference>
<keyword evidence="1" id="KW-0808">Transferase</keyword>
<dbReference type="SUPFAM" id="SSF53335">
    <property type="entry name" value="S-adenosyl-L-methionine-dependent methyltransferases"/>
    <property type="match status" value="1"/>
</dbReference>
<dbReference type="Gene3D" id="3.40.50.150">
    <property type="entry name" value="Vaccinia Virus protein VP39"/>
    <property type="match status" value="1"/>
</dbReference>
<dbReference type="EMBL" id="JACHLP010000004">
    <property type="protein sequence ID" value="MBB4843906.1"/>
    <property type="molecule type" value="Genomic_DNA"/>
</dbReference>
<organism evidence="1 2">
    <name type="scientific">Roseateles oligotrophus</name>
    <dbReference type="NCBI Taxonomy" id="1769250"/>
    <lineage>
        <taxon>Bacteria</taxon>
        <taxon>Pseudomonadati</taxon>
        <taxon>Pseudomonadota</taxon>
        <taxon>Betaproteobacteria</taxon>
        <taxon>Burkholderiales</taxon>
        <taxon>Sphaerotilaceae</taxon>
        <taxon>Roseateles</taxon>
    </lineage>
</organism>
<protein>
    <submittedName>
        <fullName evidence="1">SAM-dependent methyltransferase</fullName>
    </submittedName>
</protein>
<dbReference type="PANTHER" id="PTHR20974">
    <property type="entry name" value="UPF0585 PROTEIN CG18661"/>
    <property type="match status" value="1"/>
</dbReference>
<proteinExistence type="predicted"/>
<dbReference type="Proteomes" id="UP000562027">
    <property type="component" value="Unassembled WGS sequence"/>
</dbReference>
<sequence>MSDARPAHPAARFSPAAERNKQPIGQALLGLLPPQGLALEIASGSGQHVAHFAALLPGWQWLASDPEASALASIPHWWPQGPAPLQLDVSQETWPLPASHAQVDAIFCANMLHISGPDSARGLMRGAARHVRAGGHLLVYGPFIVEGQPTAPSNLAFDADLRARNPAWGLRSLGHIESIAAEQDLQLVQQLGMPANNLLLVFQRRPVPGAPI</sequence>
<evidence type="ECO:0000313" key="2">
    <source>
        <dbReference type="Proteomes" id="UP000562027"/>
    </source>
</evidence>
<dbReference type="GO" id="GO:0008168">
    <property type="term" value="F:methyltransferase activity"/>
    <property type="evidence" value="ECO:0007669"/>
    <property type="project" value="UniProtKB-KW"/>
</dbReference>
<comment type="caution">
    <text evidence="1">The sequence shown here is derived from an EMBL/GenBank/DDBJ whole genome shotgun (WGS) entry which is preliminary data.</text>
</comment>